<evidence type="ECO:0000259" key="2">
    <source>
        <dbReference type="Pfam" id="PF21688"/>
    </source>
</evidence>
<dbReference type="InterPro" id="IPR036188">
    <property type="entry name" value="FAD/NAD-bd_sf"/>
</dbReference>
<dbReference type="SUPFAM" id="SSF51905">
    <property type="entry name" value="FAD/NAD(P)-binding domain"/>
    <property type="match status" value="1"/>
</dbReference>
<dbReference type="Gene3D" id="3.30.70.2700">
    <property type="match status" value="1"/>
</dbReference>
<comment type="caution">
    <text evidence="3">The sequence shown here is derived from an EMBL/GenBank/DDBJ whole genome shotgun (WGS) entry which is preliminary data.</text>
</comment>
<dbReference type="InterPro" id="IPR028348">
    <property type="entry name" value="FAD-binding_protein"/>
</dbReference>
<proteinExistence type="predicted"/>
<keyword evidence="4" id="KW-1185">Reference proteome</keyword>
<dbReference type="Gene3D" id="3.50.50.60">
    <property type="entry name" value="FAD/NAD(P)-binding domain"/>
    <property type="match status" value="2"/>
</dbReference>
<evidence type="ECO:0000259" key="1">
    <source>
        <dbReference type="Pfam" id="PF07992"/>
    </source>
</evidence>
<feature type="domain" description="FAD-dependent protein C-terminal" evidence="2">
    <location>
        <begin position="280"/>
        <end position="474"/>
    </location>
</feature>
<dbReference type="EMBL" id="JAGGKC010000011">
    <property type="protein sequence ID" value="MBP1919060.1"/>
    <property type="molecule type" value="Genomic_DNA"/>
</dbReference>
<protein>
    <submittedName>
        <fullName evidence="3">FAD-dependent dehydrogenase</fullName>
    </submittedName>
</protein>
<dbReference type="InterPro" id="IPR023753">
    <property type="entry name" value="FAD/NAD-binding_dom"/>
</dbReference>
<dbReference type="PANTHER" id="PTHR42842:SF3">
    <property type="entry name" value="FAD_NAD(P)-BINDING OXIDOREDUCTASE FAMILY PROTEIN"/>
    <property type="match status" value="1"/>
</dbReference>
<evidence type="ECO:0000313" key="4">
    <source>
        <dbReference type="Proteomes" id="UP001519271"/>
    </source>
</evidence>
<dbReference type="PANTHER" id="PTHR42842">
    <property type="entry name" value="FAD/NAD(P)-BINDING OXIDOREDUCTASE"/>
    <property type="match status" value="1"/>
</dbReference>
<dbReference type="RefSeq" id="WP_209459280.1">
    <property type="nucleotide sequence ID" value="NZ_JAGGKC010000011.1"/>
</dbReference>
<accession>A0ABS4G3D6</accession>
<name>A0ABS4G3D6_9CLOT</name>
<dbReference type="Pfam" id="PF07992">
    <property type="entry name" value="Pyr_redox_2"/>
    <property type="match status" value="1"/>
</dbReference>
<gene>
    <name evidence="3" type="ORF">J2Z34_001547</name>
</gene>
<organism evidence="3 4">
    <name type="scientific">Youngiibacter multivorans</name>
    <dbReference type="NCBI Taxonomy" id="937251"/>
    <lineage>
        <taxon>Bacteria</taxon>
        <taxon>Bacillati</taxon>
        <taxon>Bacillota</taxon>
        <taxon>Clostridia</taxon>
        <taxon>Eubacteriales</taxon>
        <taxon>Clostridiaceae</taxon>
        <taxon>Youngiibacter</taxon>
    </lineage>
</organism>
<dbReference type="Pfam" id="PF21688">
    <property type="entry name" value="FAD-depend_C"/>
    <property type="match status" value="1"/>
</dbReference>
<reference evidence="3 4" key="1">
    <citation type="submission" date="2021-03" db="EMBL/GenBank/DDBJ databases">
        <title>Genomic Encyclopedia of Type Strains, Phase IV (KMG-IV): sequencing the most valuable type-strain genomes for metagenomic binning, comparative biology and taxonomic classification.</title>
        <authorList>
            <person name="Goeker M."/>
        </authorList>
    </citation>
    <scope>NUCLEOTIDE SEQUENCE [LARGE SCALE GENOMIC DNA]</scope>
    <source>
        <strain evidence="3 4">DSM 6139</strain>
    </source>
</reference>
<evidence type="ECO:0000313" key="3">
    <source>
        <dbReference type="EMBL" id="MBP1919060.1"/>
    </source>
</evidence>
<feature type="domain" description="FAD/NAD(P)-binding" evidence="1">
    <location>
        <begin position="98"/>
        <end position="263"/>
    </location>
</feature>
<dbReference type="PIRSF" id="PIRSF038984">
    <property type="entry name" value="FAD_binding_protein"/>
    <property type="match status" value="1"/>
</dbReference>
<sequence length="529" mass="57624">MIRINSISLSLDEPWEALRSKAAKALRLSAEDRLSFRILKESIDARGSEVKLSYSVMVETKDDERVLLRARNRDASLYVEEPRASVSYGTEVLHEKPLIIGFGPAGIFCAMTLAKHGYEPVVIERGDDVDKRTAAVDAFMAGGPLDTESNIQFGEGGAGAFSDGKLTTRIKDQRVREVMSELIEAGAPAEIEYLSKPHVGTDILKNVVRNMRKKIESLGGEIAFRQKLEDIRMDGGRVRSAKVSGKEVPAEALVLAIGHSARDTYEMLFKKGIEMEAKSMAVGARVENLQELIDRNQYGKWAGHERLRSSEYKLTRKLSDGRGAYSFCMCPGGFVVPAASEDGRLVVNGMSYHARDGRNANSAIVVSVTPDDYGNHPLDGIRFQRMIEERAYKAGGGNYTAPVQLVSDFIEGKVSTSFGEVTPTYVPAVCFADIGRVLPDPVTKGLREALTDFNVKIKGFAENGAVLTGVETRTSAPVRIVRSHELQSISCSGLYLTGEGAGYAGGIVSAAVDGIKAAESIMSRYKPRR</sequence>
<dbReference type="Proteomes" id="UP001519271">
    <property type="component" value="Unassembled WGS sequence"/>
</dbReference>
<dbReference type="InterPro" id="IPR049516">
    <property type="entry name" value="FAD-depend_C"/>
</dbReference>